<evidence type="ECO:0000256" key="1">
    <source>
        <dbReference type="ARBA" id="ARBA00000085"/>
    </source>
</evidence>
<evidence type="ECO:0000313" key="10">
    <source>
        <dbReference type="EMBL" id="TAJ45563.1"/>
    </source>
</evidence>
<comment type="caution">
    <text evidence="6">Lacks conserved residue(s) required for the propagation of feature annotation.</text>
</comment>
<accession>A0A483CR25</accession>
<dbReference type="InterPro" id="IPR035965">
    <property type="entry name" value="PAS-like_dom_sf"/>
</dbReference>
<dbReference type="PROSITE" id="PS50110">
    <property type="entry name" value="RESPONSE_REGULATORY"/>
    <property type="match status" value="1"/>
</dbReference>
<dbReference type="SMART" id="SM00387">
    <property type="entry name" value="HATPase_c"/>
    <property type="match status" value="1"/>
</dbReference>
<evidence type="ECO:0000256" key="2">
    <source>
        <dbReference type="ARBA" id="ARBA00012438"/>
    </source>
</evidence>
<feature type="domain" description="PAC" evidence="9">
    <location>
        <begin position="489"/>
        <end position="541"/>
    </location>
</feature>
<dbReference type="InterPro" id="IPR003594">
    <property type="entry name" value="HATPase_dom"/>
</dbReference>
<dbReference type="Pfam" id="PF08447">
    <property type="entry name" value="PAS_3"/>
    <property type="match status" value="1"/>
</dbReference>
<dbReference type="CDD" id="cd00156">
    <property type="entry name" value="REC"/>
    <property type="match status" value="1"/>
</dbReference>
<keyword evidence="5" id="KW-0418">Kinase</keyword>
<dbReference type="InterPro" id="IPR036890">
    <property type="entry name" value="HATPase_C_sf"/>
</dbReference>
<dbReference type="Gene3D" id="3.30.450.40">
    <property type="match status" value="1"/>
</dbReference>
<proteinExistence type="predicted"/>
<dbReference type="SUPFAM" id="SSF55874">
    <property type="entry name" value="ATPase domain of HSP90 chaperone/DNA topoisomerase II/histidine kinase"/>
    <property type="match status" value="1"/>
</dbReference>
<feature type="domain" description="Histidine kinase" evidence="7">
    <location>
        <begin position="647"/>
        <end position="745"/>
    </location>
</feature>
<evidence type="ECO:0000256" key="3">
    <source>
        <dbReference type="ARBA" id="ARBA00022553"/>
    </source>
</evidence>
<dbReference type="Gene3D" id="3.30.565.10">
    <property type="entry name" value="Histidine kinase-like ATPase, C-terminal domain"/>
    <property type="match status" value="1"/>
</dbReference>
<dbReference type="EC" id="2.7.13.3" evidence="2"/>
<dbReference type="SMART" id="SM00086">
    <property type="entry name" value="PAC"/>
    <property type="match status" value="2"/>
</dbReference>
<dbReference type="SMART" id="SM00448">
    <property type="entry name" value="REC"/>
    <property type="match status" value="1"/>
</dbReference>
<keyword evidence="4" id="KW-0808">Transferase</keyword>
<name>A0A483CR25_9EURY</name>
<dbReference type="Pfam" id="PF00072">
    <property type="entry name" value="Response_reg"/>
    <property type="match status" value="1"/>
</dbReference>
<evidence type="ECO:0000256" key="4">
    <source>
        <dbReference type="ARBA" id="ARBA00022679"/>
    </source>
</evidence>
<dbReference type="PROSITE" id="PS50113">
    <property type="entry name" value="PAC"/>
    <property type="match status" value="1"/>
</dbReference>
<dbReference type="PANTHER" id="PTHR43304:SF1">
    <property type="entry name" value="PAC DOMAIN-CONTAINING PROTEIN"/>
    <property type="match status" value="1"/>
</dbReference>
<dbReference type="Gene3D" id="2.10.70.100">
    <property type="match status" value="1"/>
</dbReference>
<evidence type="ECO:0000256" key="6">
    <source>
        <dbReference type="PROSITE-ProRule" id="PRU00169"/>
    </source>
</evidence>
<dbReference type="EMBL" id="PGCL01000001">
    <property type="protein sequence ID" value="TAJ45563.1"/>
    <property type="molecule type" value="Genomic_DNA"/>
</dbReference>
<dbReference type="Gene3D" id="3.30.450.20">
    <property type="entry name" value="PAS domain"/>
    <property type="match status" value="1"/>
</dbReference>
<evidence type="ECO:0000259" key="8">
    <source>
        <dbReference type="PROSITE" id="PS50110"/>
    </source>
</evidence>
<feature type="domain" description="Response regulatory" evidence="8">
    <location>
        <begin position="17"/>
        <end position="131"/>
    </location>
</feature>
<dbReference type="InterPro" id="IPR029016">
    <property type="entry name" value="GAF-like_dom_sf"/>
</dbReference>
<comment type="caution">
    <text evidence="10">The sequence shown here is derived from an EMBL/GenBank/DDBJ whole genome shotgun (WGS) entry which is preliminary data.</text>
</comment>
<evidence type="ECO:0000313" key="11">
    <source>
        <dbReference type="Proteomes" id="UP000292580"/>
    </source>
</evidence>
<dbReference type="SUPFAM" id="SSF55785">
    <property type="entry name" value="PYP-like sensor domain (PAS domain)"/>
    <property type="match status" value="1"/>
</dbReference>
<dbReference type="Gene3D" id="1.10.287.130">
    <property type="match status" value="1"/>
</dbReference>
<dbReference type="SUPFAM" id="SSF55890">
    <property type="entry name" value="Sporulation response regulatory protein Spo0B"/>
    <property type="match status" value="1"/>
</dbReference>
<reference evidence="10 11" key="1">
    <citation type="submission" date="2017-11" db="EMBL/GenBank/DDBJ databases">
        <title>Isolation and Characterization of Methanofollis Species from Methane Seep Offshore SW Taiwan.</title>
        <authorList>
            <person name="Teng N.-H."/>
            <person name="Lai M.-C."/>
            <person name="Chen S.-C."/>
        </authorList>
    </citation>
    <scope>NUCLEOTIDE SEQUENCE [LARGE SCALE GENOMIC DNA]</scope>
    <source>
        <strain evidence="10 11">FWC-SCC2</strain>
    </source>
</reference>
<comment type="catalytic activity">
    <reaction evidence="1">
        <text>ATP + protein L-histidine = ADP + protein N-phospho-L-histidine.</text>
        <dbReference type="EC" id="2.7.13.3"/>
    </reaction>
</comment>
<dbReference type="InterPro" id="IPR013655">
    <property type="entry name" value="PAS_fold_3"/>
</dbReference>
<organism evidence="10 11">
    <name type="scientific">Methanofollis fontis</name>
    <dbReference type="NCBI Taxonomy" id="2052832"/>
    <lineage>
        <taxon>Archaea</taxon>
        <taxon>Methanobacteriati</taxon>
        <taxon>Methanobacteriota</taxon>
        <taxon>Stenosarchaea group</taxon>
        <taxon>Methanomicrobia</taxon>
        <taxon>Methanomicrobiales</taxon>
        <taxon>Methanomicrobiaceae</taxon>
        <taxon>Methanofollis</taxon>
    </lineage>
</organism>
<dbReference type="InterPro" id="IPR005467">
    <property type="entry name" value="His_kinase_dom"/>
</dbReference>
<dbReference type="PROSITE" id="PS50109">
    <property type="entry name" value="HIS_KIN"/>
    <property type="match status" value="1"/>
</dbReference>
<dbReference type="PANTHER" id="PTHR43304">
    <property type="entry name" value="PHYTOCHROME-LIKE PROTEIN CPH1"/>
    <property type="match status" value="1"/>
</dbReference>
<dbReference type="Proteomes" id="UP000292580">
    <property type="component" value="Unassembled WGS sequence"/>
</dbReference>
<dbReference type="SUPFAM" id="SSF52172">
    <property type="entry name" value="CheY-like"/>
    <property type="match status" value="1"/>
</dbReference>
<evidence type="ECO:0000256" key="5">
    <source>
        <dbReference type="ARBA" id="ARBA00022777"/>
    </source>
</evidence>
<gene>
    <name evidence="10" type="ORF">CUJ86_02225</name>
</gene>
<dbReference type="InterPro" id="IPR016120">
    <property type="entry name" value="Sig_transdc_His_kin_SpoOB"/>
</dbReference>
<dbReference type="Pfam" id="PF02518">
    <property type="entry name" value="HATPase_c"/>
    <property type="match status" value="1"/>
</dbReference>
<dbReference type="CDD" id="cd00075">
    <property type="entry name" value="HATPase"/>
    <property type="match status" value="1"/>
</dbReference>
<sequence length="749" mass="83174">MLPAHLRTTRGCDVVYTICYTDHDEDSLAAVKDYLETSGSFSAETATTAADGLGILNNRAVDAVICGRLPEMDGITFLQEVRSRHGDLPFIFFSENGQEEAILEALRCGADFCLQKRDDRRIRCTELLQTLRLAVGARRGDRAEIEHLHRAEECAGVGIREYDPAAGTVRESEIEACVPEWEGIHHELTGLDEQATDGTLEFSVTPADGSGPRVVRSVNQITRNPGGDQAQVMSIVHDDTESRSTERAFRSTIRNIVGSVGLESLDRITESVASWLEADCVMIGEIMPCNTRVRVLSMMLDGEHVRDFSYDLKGSPCENVTEKGYCIYPKNAVKLFPTAKDMVELNVQGYVGTAMRNSRGQVMGILCVLTRRPLRTPPALQEIIDLIAVKAVAEIERKRSDEAIQKARRMLADAMDLARLANWEYEVSESVFTVDGRFYSLYGATAGQEGATRMALETYLREFVHPEDRDMVATELNTAACATDPCYLALCNHRVVRRDGEHRHIAMRIGVTTDEQGRAMTLHGANQDITELKLAEQALLQANHKVNLLSSITRHDILNQIQIISGYLEIAHCKSGDAELDRIFAILKESTRNIQQQIEFTRVYQDLGTHEPQWQSLEAVLQNLPAPRRIDLSSDLNGIEVYADPILEKVFYNLMDNSLQHGGEVSAVHVSAVEEEGGALVVWEDDGRGIPTEEKTKIFTKGYGKNTGFGLFLICEILAITGITIRENGEPGKGARFEIAVPKQAYRRA</sequence>
<dbReference type="AlphaFoldDB" id="A0A483CR25"/>
<evidence type="ECO:0000259" key="7">
    <source>
        <dbReference type="PROSITE" id="PS50109"/>
    </source>
</evidence>
<keyword evidence="3" id="KW-0597">Phosphoprotein</keyword>
<dbReference type="InterPro" id="IPR001610">
    <property type="entry name" value="PAC"/>
</dbReference>
<dbReference type="SUPFAM" id="SSF55781">
    <property type="entry name" value="GAF domain-like"/>
    <property type="match status" value="1"/>
</dbReference>
<dbReference type="InterPro" id="IPR001789">
    <property type="entry name" value="Sig_transdc_resp-reg_receiver"/>
</dbReference>
<dbReference type="InterPro" id="IPR000700">
    <property type="entry name" value="PAS-assoc_C"/>
</dbReference>
<dbReference type="GO" id="GO:0000155">
    <property type="term" value="F:phosphorelay sensor kinase activity"/>
    <property type="evidence" value="ECO:0007669"/>
    <property type="project" value="InterPro"/>
</dbReference>
<protein>
    <recommendedName>
        <fullName evidence="2">histidine kinase</fullName>
        <ecNumber evidence="2">2.7.13.3</ecNumber>
    </recommendedName>
</protein>
<keyword evidence="11" id="KW-1185">Reference proteome</keyword>
<dbReference type="InterPro" id="IPR052162">
    <property type="entry name" value="Sensor_kinase/Photoreceptor"/>
</dbReference>
<dbReference type="Gene3D" id="3.40.50.2300">
    <property type="match status" value="1"/>
</dbReference>
<dbReference type="InterPro" id="IPR011006">
    <property type="entry name" value="CheY-like_superfamily"/>
</dbReference>
<evidence type="ECO:0000259" key="9">
    <source>
        <dbReference type="PROSITE" id="PS50113"/>
    </source>
</evidence>